<organism evidence="1 2">
    <name type="scientific">Reinekea marinisedimentorum</name>
    <dbReference type="NCBI Taxonomy" id="230495"/>
    <lineage>
        <taxon>Bacteria</taxon>
        <taxon>Pseudomonadati</taxon>
        <taxon>Pseudomonadota</taxon>
        <taxon>Gammaproteobacteria</taxon>
        <taxon>Oceanospirillales</taxon>
        <taxon>Saccharospirillaceae</taxon>
        <taxon>Reinekea</taxon>
    </lineage>
</organism>
<accession>A0A4R3IAV1</accession>
<evidence type="ECO:0008006" key="3">
    <source>
        <dbReference type="Google" id="ProtNLM"/>
    </source>
</evidence>
<dbReference type="OrthoDB" id="3621556at2"/>
<reference evidence="1 2" key="1">
    <citation type="submission" date="2019-03" db="EMBL/GenBank/DDBJ databases">
        <title>Genomic Encyclopedia of Archaeal and Bacterial Type Strains, Phase II (KMG-II): from individual species to whole genera.</title>
        <authorList>
            <person name="Goeker M."/>
        </authorList>
    </citation>
    <scope>NUCLEOTIDE SEQUENCE [LARGE SCALE GENOMIC DNA]</scope>
    <source>
        <strain evidence="1 2">DSM 15388</strain>
    </source>
</reference>
<evidence type="ECO:0000313" key="2">
    <source>
        <dbReference type="Proteomes" id="UP000295793"/>
    </source>
</evidence>
<protein>
    <recommendedName>
        <fullName evidence="3">HicA-like toxin of HicAB toxin-antitoxin system</fullName>
    </recommendedName>
</protein>
<dbReference type="Proteomes" id="UP000295793">
    <property type="component" value="Unassembled WGS sequence"/>
</dbReference>
<comment type="caution">
    <text evidence="1">The sequence shown here is derived from an EMBL/GenBank/DDBJ whole genome shotgun (WGS) entry which is preliminary data.</text>
</comment>
<proteinExistence type="predicted"/>
<name>A0A4R3IAV1_9GAMM</name>
<evidence type="ECO:0000313" key="1">
    <source>
        <dbReference type="EMBL" id="TCS43104.1"/>
    </source>
</evidence>
<dbReference type="AlphaFoldDB" id="A0A4R3IAV1"/>
<dbReference type="EMBL" id="SLZR01000002">
    <property type="protein sequence ID" value="TCS43104.1"/>
    <property type="molecule type" value="Genomic_DNA"/>
</dbReference>
<sequence>MKYSSDKDINHLVRGLVADGCVYKPCKKHGKLYSGAGYLITIVPCTPSDKRALKNFLARLRQRGYALHTCLTNPAQTNKQPNF</sequence>
<gene>
    <name evidence="1" type="ORF">BCF53_102128</name>
</gene>
<keyword evidence="2" id="KW-1185">Reference proteome</keyword>